<proteinExistence type="predicted"/>
<keyword evidence="4" id="KW-1185">Reference proteome</keyword>
<organism evidence="3 4">
    <name type="scientific">Ectobacillus antri</name>
    <dbReference type="NCBI Taxonomy" id="2486280"/>
    <lineage>
        <taxon>Bacteria</taxon>
        <taxon>Bacillati</taxon>
        <taxon>Bacillota</taxon>
        <taxon>Bacilli</taxon>
        <taxon>Bacillales</taxon>
        <taxon>Bacillaceae</taxon>
        <taxon>Ectobacillus</taxon>
    </lineage>
</organism>
<dbReference type="CDD" id="cd05379">
    <property type="entry name" value="CAP_bacterial"/>
    <property type="match status" value="1"/>
</dbReference>
<gene>
    <name evidence="3" type="ORF">P6P90_07365</name>
</gene>
<protein>
    <submittedName>
        <fullName evidence="3">CAP domain-containing protein</fullName>
    </submittedName>
</protein>
<dbReference type="NCBIfam" id="TIGR02909">
    <property type="entry name" value="spore_YkwD"/>
    <property type="match status" value="1"/>
</dbReference>
<evidence type="ECO:0000313" key="4">
    <source>
        <dbReference type="Proteomes" id="UP001218246"/>
    </source>
</evidence>
<dbReference type="Gene3D" id="3.40.33.10">
    <property type="entry name" value="CAP"/>
    <property type="match status" value="1"/>
</dbReference>
<dbReference type="Proteomes" id="UP001218246">
    <property type="component" value="Unassembled WGS sequence"/>
</dbReference>
<dbReference type="EMBL" id="JARULN010000004">
    <property type="protein sequence ID" value="MDG5753790.1"/>
    <property type="molecule type" value="Genomic_DNA"/>
</dbReference>
<reference evidence="3 4" key="1">
    <citation type="submission" date="2023-04" db="EMBL/GenBank/DDBJ databases">
        <title>Ectobacillus antri isolated from activated sludge.</title>
        <authorList>
            <person name="Yan P."/>
            <person name="Liu X."/>
        </authorList>
    </citation>
    <scope>NUCLEOTIDE SEQUENCE [LARGE SCALE GENOMIC DNA]</scope>
    <source>
        <strain evidence="3 4">C18H</strain>
    </source>
</reference>
<evidence type="ECO:0000259" key="2">
    <source>
        <dbReference type="Pfam" id="PF00188"/>
    </source>
</evidence>
<feature type="region of interest" description="Disordered" evidence="1">
    <location>
        <begin position="88"/>
        <end position="117"/>
    </location>
</feature>
<dbReference type="InterPro" id="IPR035940">
    <property type="entry name" value="CAP_sf"/>
</dbReference>
<dbReference type="PANTHER" id="PTHR31157">
    <property type="entry name" value="SCP DOMAIN-CONTAINING PROTEIN"/>
    <property type="match status" value="1"/>
</dbReference>
<feature type="domain" description="SCP" evidence="2">
    <location>
        <begin position="126"/>
        <end position="238"/>
    </location>
</feature>
<dbReference type="InterPro" id="IPR014258">
    <property type="entry name" value="CAP_domain_YkwD-like"/>
</dbReference>
<dbReference type="RefSeq" id="WP_124562823.1">
    <property type="nucleotide sequence ID" value="NZ_JARRRY010000009.1"/>
</dbReference>
<evidence type="ECO:0000313" key="3">
    <source>
        <dbReference type="EMBL" id="MDG5753790.1"/>
    </source>
</evidence>
<feature type="compositionally biased region" description="Low complexity" evidence="1">
    <location>
        <begin position="103"/>
        <end position="115"/>
    </location>
</feature>
<comment type="caution">
    <text evidence="3">The sequence shown here is derived from an EMBL/GenBank/DDBJ whole genome shotgun (WGS) entry which is preliminary data.</text>
</comment>
<accession>A0ABT6H430</accession>
<name>A0ABT6H430_9BACI</name>
<dbReference type="InterPro" id="IPR014044">
    <property type="entry name" value="CAP_dom"/>
</dbReference>
<dbReference type="PANTHER" id="PTHR31157:SF1">
    <property type="entry name" value="SCP DOMAIN-CONTAINING PROTEIN"/>
    <property type="match status" value="1"/>
</dbReference>
<dbReference type="PROSITE" id="PS51257">
    <property type="entry name" value="PROKAR_LIPOPROTEIN"/>
    <property type="match status" value="1"/>
</dbReference>
<dbReference type="Pfam" id="PF00188">
    <property type="entry name" value="CAP"/>
    <property type="match status" value="1"/>
</dbReference>
<dbReference type="SUPFAM" id="SSF55797">
    <property type="entry name" value="PR-1-like"/>
    <property type="match status" value="1"/>
</dbReference>
<sequence length="241" mass="26733">MNRIIKGTAALALSLTLFGCNSDMKTGQEQREMEKPSTKKVVNTGDGYITKSPISATPYSPYGDINRYIRGERYSRYYNYNYNYTRPNTGENVTTPTVPTPTVPNTTTPNTTTPNLSDSTLMQVVELTNIERRKVGLADLKMDTALSKVAGAKAVDMETKGYFSHTSPTYGSPFDMMRSFGISYRSAGENIAKGQRTAQQVVTDWMNSPGHRANIMNQSYTHIGVGHTSSTNCWVQMFISK</sequence>
<evidence type="ECO:0000256" key="1">
    <source>
        <dbReference type="SAM" id="MobiDB-lite"/>
    </source>
</evidence>